<dbReference type="PROSITE" id="PS00670">
    <property type="entry name" value="D_2_HYDROXYACID_DH_2"/>
    <property type="match status" value="1"/>
</dbReference>
<keyword evidence="2 4" id="KW-0560">Oxidoreductase</keyword>
<dbReference type="PANTHER" id="PTHR42789:SF1">
    <property type="entry name" value="D-ISOMER SPECIFIC 2-HYDROXYACID DEHYDROGENASE FAMILY PROTEIN (AFU_ORTHOLOGUE AFUA_6G10090)"/>
    <property type="match status" value="1"/>
</dbReference>
<dbReference type="PANTHER" id="PTHR42789">
    <property type="entry name" value="D-ISOMER SPECIFIC 2-HYDROXYACID DEHYDROGENASE FAMILY PROTEIN (AFU_ORTHOLOGUE AFUA_6G10090)"/>
    <property type="match status" value="1"/>
</dbReference>
<dbReference type="InterPro" id="IPR050857">
    <property type="entry name" value="D-2-hydroxyacid_DH"/>
</dbReference>
<evidence type="ECO:0000256" key="2">
    <source>
        <dbReference type="ARBA" id="ARBA00023002"/>
    </source>
</evidence>
<dbReference type="InterPro" id="IPR029753">
    <property type="entry name" value="D-isomer_DH_CS"/>
</dbReference>
<dbReference type="Pfam" id="PF00389">
    <property type="entry name" value="2-Hacid_dh"/>
    <property type="match status" value="1"/>
</dbReference>
<keyword evidence="3" id="KW-0520">NAD</keyword>
<dbReference type="InterPro" id="IPR006139">
    <property type="entry name" value="D-isomer_2_OHA_DH_cat_dom"/>
</dbReference>
<evidence type="ECO:0000313" key="8">
    <source>
        <dbReference type="Proteomes" id="UP000517916"/>
    </source>
</evidence>
<evidence type="ECO:0000256" key="4">
    <source>
        <dbReference type="RuleBase" id="RU003719"/>
    </source>
</evidence>
<dbReference type="InterPro" id="IPR036291">
    <property type="entry name" value="NAD(P)-bd_dom_sf"/>
</dbReference>
<feature type="domain" description="D-isomer specific 2-hydroxyacid dehydrogenase catalytic" evidence="5">
    <location>
        <begin position="56"/>
        <end position="322"/>
    </location>
</feature>
<dbReference type="SUPFAM" id="SSF52283">
    <property type="entry name" value="Formate/glycerate dehydrogenase catalytic domain-like"/>
    <property type="match status" value="1"/>
</dbReference>
<reference evidence="7 8" key="1">
    <citation type="submission" date="2020-08" db="EMBL/GenBank/DDBJ databases">
        <title>Genomic Encyclopedia of Archaeal and Bacterial Type Strains, Phase II (KMG-II): from individual species to whole genera.</title>
        <authorList>
            <person name="Goeker M."/>
        </authorList>
    </citation>
    <scope>NUCLEOTIDE SEQUENCE [LARGE SCALE GENOMIC DNA]</scope>
    <source>
        <strain evidence="7 8">DSM 43850</strain>
    </source>
</reference>
<dbReference type="EMBL" id="JACJID010000006">
    <property type="protein sequence ID" value="MBA8930230.1"/>
    <property type="molecule type" value="Genomic_DNA"/>
</dbReference>
<evidence type="ECO:0000256" key="1">
    <source>
        <dbReference type="ARBA" id="ARBA00005854"/>
    </source>
</evidence>
<accession>A0ABR6BTL3</accession>
<gene>
    <name evidence="7" type="ORF">BC739_007463</name>
</gene>
<dbReference type="SUPFAM" id="SSF51735">
    <property type="entry name" value="NAD(P)-binding Rossmann-fold domains"/>
    <property type="match status" value="1"/>
</dbReference>
<comment type="similarity">
    <text evidence="1 4">Belongs to the D-isomer specific 2-hydroxyacid dehydrogenase family.</text>
</comment>
<dbReference type="RefSeq" id="WP_201771884.1">
    <property type="nucleotide sequence ID" value="NZ_BAAABQ010000034.1"/>
</dbReference>
<keyword evidence="8" id="KW-1185">Reference proteome</keyword>
<evidence type="ECO:0000259" key="6">
    <source>
        <dbReference type="Pfam" id="PF02826"/>
    </source>
</evidence>
<name>A0ABR6BTL3_9PSEU</name>
<organism evidence="7 8">
    <name type="scientific">Kutzneria viridogrisea</name>
    <dbReference type="NCBI Taxonomy" id="47990"/>
    <lineage>
        <taxon>Bacteria</taxon>
        <taxon>Bacillati</taxon>
        <taxon>Actinomycetota</taxon>
        <taxon>Actinomycetes</taxon>
        <taxon>Pseudonocardiales</taxon>
        <taxon>Pseudonocardiaceae</taxon>
        <taxon>Kutzneria</taxon>
    </lineage>
</organism>
<evidence type="ECO:0000256" key="3">
    <source>
        <dbReference type="ARBA" id="ARBA00023027"/>
    </source>
</evidence>
<evidence type="ECO:0000313" key="7">
    <source>
        <dbReference type="EMBL" id="MBA8930230.1"/>
    </source>
</evidence>
<dbReference type="Gene3D" id="3.40.50.720">
    <property type="entry name" value="NAD(P)-binding Rossmann-like Domain"/>
    <property type="match status" value="2"/>
</dbReference>
<dbReference type="InterPro" id="IPR006140">
    <property type="entry name" value="D-isomer_DH_NAD-bd"/>
</dbReference>
<proteinExistence type="inferred from homology"/>
<protein>
    <submittedName>
        <fullName evidence="7">Phosphoglycerate dehydrogenase-like enzyme</fullName>
    </submittedName>
</protein>
<comment type="caution">
    <text evidence="7">The sequence shown here is derived from an EMBL/GenBank/DDBJ whole genome shotgun (WGS) entry which is preliminary data.</text>
</comment>
<dbReference type="CDD" id="cd12167">
    <property type="entry name" value="2-Hacid_dh_8"/>
    <property type="match status" value="1"/>
</dbReference>
<sequence length="331" mass="35013">MNTVVPAMAPWLPARLFPKSTMDLLAGLVDDWTPLTEFDSPQARARLAPATVLLTCWGCPRIDGKVLAAAPKLRSVVHAAGTVKSHVDDVVFERGIVVSSAAHANAVPVAEYTVAMILSANKGIPALSVEYRRSRHDVDAVRRYPEVGNFGRTVGIVGASKIGRRVLGLLAPFDLDLVVSDPYLGQAEAAALGARLVGLDELFVVSDVVSLHAPAVERTRGMVGAARLAAMRTGATLINTARGSLVDQHALEAELCSGRISAVLDVTEPEVPEPDSPLWELPNVVLTPHVAGAMGTELVRLGQAAAEEVVRVVGGRPLRHPVDPDTLAWTA</sequence>
<feature type="domain" description="D-isomer specific 2-hydroxyacid dehydrogenase NAD-binding" evidence="6">
    <location>
        <begin position="114"/>
        <end position="291"/>
    </location>
</feature>
<dbReference type="Proteomes" id="UP000517916">
    <property type="component" value="Unassembled WGS sequence"/>
</dbReference>
<evidence type="ECO:0000259" key="5">
    <source>
        <dbReference type="Pfam" id="PF00389"/>
    </source>
</evidence>
<dbReference type="Pfam" id="PF02826">
    <property type="entry name" value="2-Hacid_dh_C"/>
    <property type="match status" value="1"/>
</dbReference>